<evidence type="ECO:0000313" key="2">
    <source>
        <dbReference type="Proteomes" id="UP001148629"/>
    </source>
</evidence>
<keyword evidence="2" id="KW-1185">Reference proteome</keyword>
<name>A0ACC1T0R3_9HYPO</name>
<dbReference type="EMBL" id="JANRMS010000007">
    <property type="protein sequence ID" value="KAJ3550111.1"/>
    <property type="molecule type" value="Genomic_DNA"/>
</dbReference>
<accession>A0ACC1T0R3</accession>
<reference evidence="1" key="1">
    <citation type="submission" date="2022-08" db="EMBL/GenBank/DDBJ databases">
        <title>Genome Sequence of Fusarium decemcellulare.</title>
        <authorList>
            <person name="Buettner E."/>
        </authorList>
    </citation>
    <scope>NUCLEOTIDE SEQUENCE</scope>
    <source>
        <strain evidence="1">Babe19</strain>
    </source>
</reference>
<dbReference type="Proteomes" id="UP001148629">
    <property type="component" value="Unassembled WGS sequence"/>
</dbReference>
<evidence type="ECO:0000313" key="1">
    <source>
        <dbReference type="EMBL" id="KAJ3550111.1"/>
    </source>
</evidence>
<protein>
    <submittedName>
        <fullName evidence="1">Uncharacterized protein</fullName>
    </submittedName>
</protein>
<gene>
    <name evidence="1" type="ORF">NM208_g147</name>
</gene>
<comment type="caution">
    <text evidence="1">The sequence shown here is derived from an EMBL/GenBank/DDBJ whole genome shotgun (WGS) entry which is preliminary data.</text>
</comment>
<proteinExistence type="predicted"/>
<sequence>MKACNRAPRHPPISYNAISVSFTIISIIFVSQRLAFRFYTKIGLETDDYLMFVATIASIPLTVIGVYGLDANGLGHDVWTIPITAIYKFGKYFMIEAVLPISRIIWGSIAFCILQALITIFVTIFLCHPISYFWEGWDGEHTGRCLSNRAIAWANAVIGIGLDVWMLGIPLSQLRALNLTWRKKVEVGAMFSVGTFVTVVSVVRLTALVHFPASSQNSTWDYFGASVWSIVEVHVGILCTCMPTFRLFLVRLFPALSGSILQPSNAHEFRVASGHKGNGDQKSAAQDLSVSSNRDTGYGSGGSHEGDYDTMLAVGQVVNDEIVLIPMRKF</sequence>
<organism evidence="1 2">
    <name type="scientific">Fusarium decemcellulare</name>
    <dbReference type="NCBI Taxonomy" id="57161"/>
    <lineage>
        <taxon>Eukaryota</taxon>
        <taxon>Fungi</taxon>
        <taxon>Dikarya</taxon>
        <taxon>Ascomycota</taxon>
        <taxon>Pezizomycotina</taxon>
        <taxon>Sordariomycetes</taxon>
        <taxon>Hypocreomycetidae</taxon>
        <taxon>Hypocreales</taxon>
        <taxon>Nectriaceae</taxon>
        <taxon>Fusarium</taxon>
        <taxon>Fusarium decemcellulare species complex</taxon>
    </lineage>
</organism>